<feature type="signal peptide" evidence="1">
    <location>
        <begin position="1"/>
        <end position="16"/>
    </location>
</feature>
<evidence type="ECO:0008006" key="4">
    <source>
        <dbReference type="Google" id="ProtNLM"/>
    </source>
</evidence>
<evidence type="ECO:0000313" key="2">
    <source>
        <dbReference type="EMBL" id="CAD8124482.1"/>
    </source>
</evidence>
<comment type="caution">
    <text evidence="2">The sequence shown here is derived from an EMBL/GenBank/DDBJ whole genome shotgun (WGS) entry which is preliminary data.</text>
</comment>
<keyword evidence="1" id="KW-0732">Signal</keyword>
<keyword evidence="3" id="KW-1185">Reference proteome</keyword>
<name>A0A8S1RB50_9CILI</name>
<dbReference type="AlphaFoldDB" id="A0A8S1RB50"/>
<dbReference type="OrthoDB" id="304246at2759"/>
<protein>
    <recommendedName>
        <fullName evidence="4">Transmembrane protein</fullName>
    </recommendedName>
</protein>
<reference evidence="2" key="1">
    <citation type="submission" date="2021-01" db="EMBL/GenBank/DDBJ databases">
        <authorList>
            <consortium name="Genoscope - CEA"/>
            <person name="William W."/>
        </authorList>
    </citation>
    <scope>NUCLEOTIDE SEQUENCE</scope>
</reference>
<evidence type="ECO:0000313" key="3">
    <source>
        <dbReference type="Proteomes" id="UP000692954"/>
    </source>
</evidence>
<sequence length="423" mass="49836">MSKLFPLFITITITVASTIKLNNPILVDYFSDKLNRIFLDQNYQLWFEFVKSIEILNPKQTICKSIPYQFQSKDPITIPFQNITTTLFDNKLKTLFVLDQQKLTLIQFVFTNFSISTYHFRNGQINQINQIETKSYKIQDGIALAQIERQFLILLNNKYQLILFDIINQIFDDLLQFSSQPIWIASANSFLFVGFENKIIQYTLKDKKLIEINHIDLFLKDSSILMVQQSSIYIKFPLYKVIKIIFSQNVLQLEDYLQENIEIKSLAISGEKISYLTNDYVFLNSKHKQFEQYNKILQFNDLFILLQSEGVHKVQSELSDDLSFPLYIKHQNVSDVHFMNNYGINYHLITISQELIQINEIQFIESFIECDDRIEDNKEDVFFIAEADGCKDKQTKFHSNNCKFEGKIKQFLFFIQSSLILLI</sequence>
<dbReference type="EMBL" id="CAJJDN010000151">
    <property type="protein sequence ID" value="CAD8124482.1"/>
    <property type="molecule type" value="Genomic_DNA"/>
</dbReference>
<gene>
    <name evidence="2" type="ORF">PSON_ATCC_30995.1.T1510083</name>
</gene>
<organism evidence="2 3">
    <name type="scientific">Paramecium sonneborni</name>
    <dbReference type="NCBI Taxonomy" id="65129"/>
    <lineage>
        <taxon>Eukaryota</taxon>
        <taxon>Sar</taxon>
        <taxon>Alveolata</taxon>
        <taxon>Ciliophora</taxon>
        <taxon>Intramacronucleata</taxon>
        <taxon>Oligohymenophorea</taxon>
        <taxon>Peniculida</taxon>
        <taxon>Parameciidae</taxon>
        <taxon>Paramecium</taxon>
    </lineage>
</organism>
<accession>A0A8S1RB50</accession>
<proteinExistence type="predicted"/>
<evidence type="ECO:0000256" key="1">
    <source>
        <dbReference type="SAM" id="SignalP"/>
    </source>
</evidence>
<feature type="chain" id="PRO_5035737440" description="Transmembrane protein" evidence="1">
    <location>
        <begin position="17"/>
        <end position="423"/>
    </location>
</feature>
<dbReference type="Proteomes" id="UP000692954">
    <property type="component" value="Unassembled WGS sequence"/>
</dbReference>